<accession>A0A6A6M3Q8</accession>
<proteinExistence type="inferred from homology"/>
<feature type="transmembrane region" description="Helical" evidence="8">
    <location>
        <begin position="38"/>
        <end position="56"/>
    </location>
</feature>
<dbReference type="InterPro" id="IPR036259">
    <property type="entry name" value="MFS_trans_sf"/>
</dbReference>
<feature type="transmembrane region" description="Helical" evidence="8">
    <location>
        <begin position="278"/>
        <end position="300"/>
    </location>
</feature>
<dbReference type="CDD" id="cd17358">
    <property type="entry name" value="MFS_GLUT6_8_Class3_like"/>
    <property type="match status" value="1"/>
</dbReference>
<feature type="transmembrane region" description="Helical" evidence="8">
    <location>
        <begin position="68"/>
        <end position="85"/>
    </location>
</feature>
<dbReference type="InterPro" id="IPR005829">
    <property type="entry name" value="Sugar_transporter_CS"/>
</dbReference>
<comment type="similarity">
    <text evidence="2">Belongs to the major facilitator superfamily. Sugar transporter (TC 2.A.1.1) family.</text>
</comment>
<dbReference type="PROSITE" id="PS00217">
    <property type="entry name" value="SUGAR_TRANSPORT_2"/>
    <property type="match status" value="1"/>
</dbReference>
<evidence type="ECO:0000256" key="6">
    <source>
        <dbReference type="ARBA" id="ARBA00022989"/>
    </source>
</evidence>
<reference evidence="10 11" key="1">
    <citation type="journal article" date="2020" name="Mol. Plant">
        <title>The Chromosome-Based Rubber Tree Genome Provides New Insights into Spurge Genome Evolution and Rubber Biosynthesis.</title>
        <authorList>
            <person name="Liu J."/>
            <person name="Shi C."/>
            <person name="Shi C.C."/>
            <person name="Li W."/>
            <person name="Zhang Q.J."/>
            <person name="Zhang Y."/>
            <person name="Li K."/>
            <person name="Lu H.F."/>
            <person name="Shi C."/>
            <person name="Zhu S.T."/>
            <person name="Xiao Z.Y."/>
            <person name="Nan H."/>
            <person name="Yue Y."/>
            <person name="Zhu X.G."/>
            <person name="Wu Y."/>
            <person name="Hong X.N."/>
            <person name="Fan G.Y."/>
            <person name="Tong Y."/>
            <person name="Zhang D."/>
            <person name="Mao C.L."/>
            <person name="Liu Y.L."/>
            <person name="Hao S.J."/>
            <person name="Liu W.Q."/>
            <person name="Lv M.Q."/>
            <person name="Zhang H.B."/>
            <person name="Liu Y."/>
            <person name="Hu-Tang G.R."/>
            <person name="Wang J.P."/>
            <person name="Wang J.H."/>
            <person name="Sun Y.H."/>
            <person name="Ni S.B."/>
            <person name="Chen W.B."/>
            <person name="Zhang X.C."/>
            <person name="Jiao Y.N."/>
            <person name="Eichler E.E."/>
            <person name="Li G.H."/>
            <person name="Liu X."/>
            <person name="Gao L.Z."/>
        </authorList>
    </citation>
    <scope>NUCLEOTIDE SEQUENCE [LARGE SCALE GENOMIC DNA]</scope>
    <source>
        <strain evidence="11">cv. GT1</strain>
        <tissue evidence="10">Leaf</tissue>
    </source>
</reference>
<keyword evidence="11" id="KW-1185">Reference proteome</keyword>
<feature type="transmembrane region" description="Helical" evidence="8">
    <location>
        <begin position="6"/>
        <end position="26"/>
    </location>
</feature>
<evidence type="ECO:0000256" key="8">
    <source>
        <dbReference type="SAM" id="Phobius"/>
    </source>
</evidence>
<keyword evidence="3" id="KW-0813">Transport</keyword>
<dbReference type="GO" id="GO:0051119">
    <property type="term" value="F:sugar transmembrane transporter activity"/>
    <property type="evidence" value="ECO:0007669"/>
    <property type="project" value="InterPro"/>
</dbReference>
<gene>
    <name evidence="10" type="ORF">GH714_025056</name>
</gene>
<dbReference type="Pfam" id="PF00083">
    <property type="entry name" value="Sugar_tr"/>
    <property type="match status" value="1"/>
</dbReference>
<feature type="transmembrane region" description="Helical" evidence="8">
    <location>
        <begin position="251"/>
        <end position="271"/>
    </location>
</feature>
<dbReference type="InterPro" id="IPR005828">
    <property type="entry name" value="MFS_sugar_transport-like"/>
</dbReference>
<feature type="domain" description="Major facilitator superfamily (MFS) profile" evidence="9">
    <location>
        <begin position="1"/>
        <end position="402"/>
    </location>
</feature>
<dbReference type="InterPro" id="IPR044775">
    <property type="entry name" value="MFS_ERD6/Tret1-like"/>
</dbReference>
<evidence type="ECO:0000256" key="2">
    <source>
        <dbReference type="ARBA" id="ARBA00010992"/>
    </source>
</evidence>
<evidence type="ECO:0000256" key="7">
    <source>
        <dbReference type="ARBA" id="ARBA00023136"/>
    </source>
</evidence>
<dbReference type="GO" id="GO:0016020">
    <property type="term" value="C:membrane"/>
    <property type="evidence" value="ECO:0007669"/>
    <property type="project" value="UniProtKB-SubCell"/>
</dbReference>
<dbReference type="Proteomes" id="UP000467840">
    <property type="component" value="Chromosome 9"/>
</dbReference>
<dbReference type="PANTHER" id="PTHR48021">
    <property type="match status" value="1"/>
</dbReference>
<sequence>MVLFSSLQYSFFGSVLTIGGIVGAASCGKIADLVGRRGAIWVSNALYIGGLVAIALSKSAWSLDLGRLLMGVGIGILAYVVPVYIAEITPKNFRGAFVSLIMVHVTNAEYELSMTGCGISVTYVIGSVCDWRILALLGTIPCLIQLLGAFFISESPRWLAKVGREKELEVALKLLRGKNADVSHEAAEITEYTEHLDQLAEDGIKELFQQKYACVVIVGVGLMALLQFGGLNGYAYYMNSTLESAGISSGVGSVAASVVRIIMNICGLFLVDKSGRRPLFLVSSIGVCLGSFITGLSFLLQGFHLGKEITPSLALAGILLDHKLLNKQLSKSHAGFLCLIFPVNIKDRAGSLVNLVSSVGSWIVAYTFNFLFEWSSAGVFFIYAIIAGLGVVFIAKLVPETKGRTLEEIQASILTQ</sequence>
<evidence type="ECO:0000259" key="9">
    <source>
        <dbReference type="PROSITE" id="PS50850"/>
    </source>
</evidence>
<dbReference type="PANTHER" id="PTHR48021:SF16">
    <property type="entry name" value="MAJOR FACILITATOR SUPERFAMILY (MFS) PROFILE DOMAIN-CONTAINING PROTEIN"/>
    <property type="match status" value="1"/>
</dbReference>
<evidence type="ECO:0000256" key="3">
    <source>
        <dbReference type="ARBA" id="ARBA00022448"/>
    </source>
</evidence>
<dbReference type="EMBL" id="JAAGAX010000008">
    <property type="protein sequence ID" value="KAF2307138.1"/>
    <property type="molecule type" value="Genomic_DNA"/>
</dbReference>
<dbReference type="InterPro" id="IPR050549">
    <property type="entry name" value="MFS_Trehalose_Transporter"/>
</dbReference>
<keyword evidence="7 8" id="KW-0472">Membrane</keyword>
<feature type="transmembrane region" description="Helical" evidence="8">
    <location>
        <begin position="131"/>
        <end position="152"/>
    </location>
</feature>
<dbReference type="PROSITE" id="PS50850">
    <property type="entry name" value="MFS"/>
    <property type="match status" value="1"/>
</dbReference>
<keyword evidence="6 8" id="KW-1133">Transmembrane helix</keyword>
<dbReference type="Gene3D" id="1.20.1250.20">
    <property type="entry name" value="MFS general substrate transporter like domains"/>
    <property type="match status" value="1"/>
</dbReference>
<comment type="subcellular location">
    <subcellularLocation>
        <location evidence="1">Membrane</location>
        <topology evidence="1">Multi-pass membrane protein</topology>
    </subcellularLocation>
</comment>
<evidence type="ECO:0000256" key="5">
    <source>
        <dbReference type="ARBA" id="ARBA00022692"/>
    </source>
</evidence>
<evidence type="ECO:0000256" key="1">
    <source>
        <dbReference type="ARBA" id="ARBA00004141"/>
    </source>
</evidence>
<evidence type="ECO:0000313" key="10">
    <source>
        <dbReference type="EMBL" id="KAF2307138.1"/>
    </source>
</evidence>
<keyword evidence="5 8" id="KW-0812">Transmembrane</keyword>
<dbReference type="InterPro" id="IPR020846">
    <property type="entry name" value="MFS_dom"/>
</dbReference>
<dbReference type="SUPFAM" id="SSF103473">
    <property type="entry name" value="MFS general substrate transporter"/>
    <property type="match status" value="1"/>
</dbReference>
<name>A0A6A6M3Q8_HEVBR</name>
<keyword evidence="4" id="KW-0762">Sugar transport</keyword>
<organism evidence="10 11">
    <name type="scientific">Hevea brasiliensis</name>
    <name type="common">Para rubber tree</name>
    <name type="synonym">Siphonia brasiliensis</name>
    <dbReference type="NCBI Taxonomy" id="3981"/>
    <lineage>
        <taxon>Eukaryota</taxon>
        <taxon>Viridiplantae</taxon>
        <taxon>Streptophyta</taxon>
        <taxon>Embryophyta</taxon>
        <taxon>Tracheophyta</taxon>
        <taxon>Spermatophyta</taxon>
        <taxon>Magnoliopsida</taxon>
        <taxon>eudicotyledons</taxon>
        <taxon>Gunneridae</taxon>
        <taxon>Pentapetalae</taxon>
        <taxon>rosids</taxon>
        <taxon>fabids</taxon>
        <taxon>Malpighiales</taxon>
        <taxon>Euphorbiaceae</taxon>
        <taxon>Crotonoideae</taxon>
        <taxon>Micrandreae</taxon>
        <taxon>Hevea</taxon>
    </lineage>
</organism>
<dbReference type="AlphaFoldDB" id="A0A6A6M3Q8"/>
<feature type="transmembrane region" description="Helical" evidence="8">
    <location>
        <begin position="378"/>
        <end position="398"/>
    </location>
</feature>
<evidence type="ECO:0000256" key="4">
    <source>
        <dbReference type="ARBA" id="ARBA00022597"/>
    </source>
</evidence>
<feature type="transmembrane region" description="Helical" evidence="8">
    <location>
        <begin position="212"/>
        <end position="231"/>
    </location>
</feature>
<evidence type="ECO:0000313" key="11">
    <source>
        <dbReference type="Proteomes" id="UP000467840"/>
    </source>
</evidence>
<comment type="caution">
    <text evidence="10">The sequence shown here is derived from an EMBL/GenBank/DDBJ whole genome shotgun (WGS) entry which is preliminary data.</text>
</comment>
<protein>
    <recommendedName>
        <fullName evidence="9">Major facilitator superfamily (MFS) profile domain-containing protein</fullName>
    </recommendedName>
</protein>